<keyword evidence="1" id="KW-0614">Plasmid</keyword>
<dbReference type="AlphaFoldDB" id="A0A0U3DDI9"/>
<name>A0A0U3DDI9_STRGL</name>
<dbReference type="RefSeq" id="WP_058954252.1">
    <property type="nucleotide sequence ID" value="NZ_CP013740.1"/>
</dbReference>
<accession>A0A0U3DDI9</accession>
<geneLocation type="plasmid" evidence="1 2">
    <name>pSGL1</name>
</geneLocation>
<sequence>MPITDTDRRRWQYAAINVLSTITEADLSPITWRVATTAQLQGEPPSGTRPERLAALTAWADHLGIELTARPDSDGEVTYHGRTERTAKNGKSVTVSLYLRSWPDES</sequence>
<dbReference type="EMBL" id="CP013740">
    <property type="protein sequence ID" value="ALU98548.1"/>
    <property type="molecule type" value="Genomic_DNA"/>
</dbReference>
<evidence type="ECO:0000313" key="1">
    <source>
        <dbReference type="EMBL" id="ALU98548.1"/>
    </source>
</evidence>
<dbReference type="Proteomes" id="UP000064183">
    <property type="component" value="Plasmid pSGL1"/>
</dbReference>
<evidence type="ECO:0000313" key="2">
    <source>
        <dbReference type="Proteomes" id="UP000064183"/>
    </source>
</evidence>
<dbReference type="KEGG" id="sgb:WQO_34405"/>
<gene>
    <name evidence="1" type="ORF">WQO_34405</name>
</gene>
<protein>
    <submittedName>
        <fullName evidence="1">Uncharacterized protein</fullName>
    </submittedName>
</protein>
<dbReference type="GeneID" id="27787541"/>
<proteinExistence type="predicted"/>
<reference evidence="1 2" key="1">
    <citation type="journal article" date="2012" name="J. Bacteriol.">
        <title>Draft genome sequence of Streptomyces globisporus C-1027, which produces an antitumor antibiotic consisting of a nine-membered enediyne with a chromoprotein.</title>
        <authorList>
            <person name="Wang L."/>
            <person name="Wang S."/>
            <person name="He Q."/>
            <person name="Yu T."/>
            <person name="Li Q."/>
            <person name="Hong B."/>
        </authorList>
    </citation>
    <scope>NUCLEOTIDE SEQUENCE [LARGE SCALE GENOMIC DNA]</scope>
    <source>
        <strain evidence="1 2">C-1027</strain>
        <plasmid evidence="1 2">pSGL1</plasmid>
    </source>
</reference>
<organism evidence="1 2">
    <name type="scientific">Streptomyces globisporus C-1027</name>
    <dbReference type="NCBI Taxonomy" id="1172567"/>
    <lineage>
        <taxon>Bacteria</taxon>
        <taxon>Bacillati</taxon>
        <taxon>Actinomycetota</taxon>
        <taxon>Actinomycetes</taxon>
        <taxon>Kitasatosporales</taxon>
        <taxon>Streptomycetaceae</taxon>
        <taxon>Streptomyces</taxon>
    </lineage>
</organism>